<reference evidence="1" key="1">
    <citation type="submission" date="2014-11" db="EMBL/GenBank/DDBJ databases">
        <authorList>
            <person name="Amaro Gonzalez C."/>
        </authorList>
    </citation>
    <scope>NUCLEOTIDE SEQUENCE</scope>
</reference>
<evidence type="ECO:0000313" key="1">
    <source>
        <dbReference type="EMBL" id="JAH37444.1"/>
    </source>
</evidence>
<proteinExistence type="predicted"/>
<sequence>MSWFKLTQWFSTNMSGFQAEKGFYKLLFWLRIDHET</sequence>
<reference evidence="1" key="2">
    <citation type="journal article" date="2015" name="Fish Shellfish Immunol.">
        <title>Early steps in the European eel (Anguilla anguilla)-Vibrio vulnificus interaction in the gills: Role of the RtxA13 toxin.</title>
        <authorList>
            <person name="Callol A."/>
            <person name="Pajuelo D."/>
            <person name="Ebbesson L."/>
            <person name="Teles M."/>
            <person name="MacKenzie S."/>
            <person name="Amaro C."/>
        </authorList>
    </citation>
    <scope>NUCLEOTIDE SEQUENCE</scope>
</reference>
<protein>
    <submittedName>
        <fullName evidence="1">Uncharacterized protein</fullName>
    </submittedName>
</protein>
<accession>A0A0E9S7P4</accession>
<organism evidence="1">
    <name type="scientific">Anguilla anguilla</name>
    <name type="common">European freshwater eel</name>
    <name type="synonym">Muraena anguilla</name>
    <dbReference type="NCBI Taxonomy" id="7936"/>
    <lineage>
        <taxon>Eukaryota</taxon>
        <taxon>Metazoa</taxon>
        <taxon>Chordata</taxon>
        <taxon>Craniata</taxon>
        <taxon>Vertebrata</taxon>
        <taxon>Euteleostomi</taxon>
        <taxon>Actinopterygii</taxon>
        <taxon>Neopterygii</taxon>
        <taxon>Teleostei</taxon>
        <taxon>Anguilliformes</taxon>
        <taxon>Anguillidae</taxon>
        <taxon>Anguilla</taxon>
    </lineage>
</organism>
<name>A0A0E9S7P4_ANGAN</name>
<dbReference type="AlphaFoldDB" id="A0A0E9S7P4"/>
<dbReference type="EMBL" id="GBXM01071133">
    <property type="protein sequence ID" value="JAH37444.1"/>
    <property type="molecule type" value="Transcribed_RNA"/>
</dbReference>